<keyword evidence="3" id="KW-1185">Reference proteome</keyword>
<comment type="caution">
    <text evidence="2">The sequence shown here is derived from an EMBL/GenBank/DDBJ whole genome shotgun (WGS) entry which is preliminary data.</text>
</comment>
<reference evidence="2 3" key="1">
    <citation type="journal article" date="2019" name="Int. J. Syst. Evol. Microbiol.">
        <title>The Global Catalogue of Microorganisms (GCM) 10K type strain sequencing project: providing services to taxonomists for standard genome sequencing and annotation.</title>
        <authorList>
            <consortium name="The Broad Institute Genomics Platform"/>
            <consortium name="The Broad Institute Genome Sequencing Center for Infectious Disease"/>
            <person name="Wu L."/>
            <person name="Ma J."/>
        </authorList>
    </citation>
    <scope>NUCLEOTIDE SEQUENCE [LARGE SCALE GENOMIC DNA]</scope>
    <source>
        <strain evidence="2 3">JCM 14718</strain>
    </source>
</reference>
<dbReference type="RefSeq" id="WP_344312436.1">
    <property type="nucleotide sequence ID" value="NZ_BAAANY010000018.1"/>
</dbReference>
<organism evidence="2 3">
    <name type="scientific">Fodinicola feengrottensis</name>
    <dbReference type="NCBI Taxonomy" id="435914"/>
    <lineage>
        <taxon>Bacteria</taxon>
        <taxon>Bacillati</taxon>
        <taxon>Actinomycetota</taxon>
        <taxon>Actinomycetes</taxon>
        <taxon>Mycobacteriales</taxon>
        <taxon>Fodinicola</taxon>
    </lineage>
</organism>
<gene>
    <name evidence="2" type="ORF">GCM10009765_45600</name>
</gene>
<dbReference type="Proteomes" id="UP001500618">
    <property type="component" value="Unassembled WGS sequence"/>
</dbReference>
<evidence type="ECO:0000259" key="1">
    <source>
        <dbReference type="PROSITE" id="PS50943"/>
    </source>
</evidence>
<sequence>MVAPRQELRIGPLLRDWRQRRRLSQLELALAANSSARHVSFIETGRAQPSREMVLRLAEHLEVPVRARNTLLVAAGHAPAYTETPLNAPQMQDVRAAIDTILAGHEPYPALVIDDAWNLVASNTGMTALLDGISPELLAPPINVMRLALHPDGASSRISNLAQWREHLLARLYRQITAGGSAELQELYDEVVAYGSPVTHPEQPTAADLVIPLRIRLGEVELSFFSTIATFGTPMDITLTELAIESFFPADETTRRAFSGASRQLR</sequence>
<dbReference type="EMBL" id="BAAANY010000018">
    <property type="protein sequence ID" value="GAA1691015.1"/>
    <property type="molecule type" value="Genomic_DNA"/>
</dbReference>
<dbReference type="SUPFAM" id="SSF47413">
    <property type="entry name" value="lambda repressor-like DNA-binding domains"/>
    <property type="match status" value="1"/>
</dbReference>
<dbReference type="InterPro" id="IPR010982">
    <property type="entry name" value="Lambda_DNA-bd_dom_sf"/>
</dbReference>
<accession>A0ABN2HNY8</accession>
<dbReference type="PROSITE" id="PS50943">
    <property type="entry name" value="HTH_CROC1"/>
    <property type="match status" value="1"/>
</dbReference>
<dbReference type="InterPro" id="IPR001387">
    <property type="entry name" value="Cro/C1-type_HTH"/>
</dbReference>
<feature type="domain" description="HTH cro/C1-type" evidence="1">
    <location>
        <begin position="14"/>
        <end position="68"/>
    </location>
</feature>
<name>A0ABN2HNY8_9ACTN</name>
<dbReference type="CDD" id="cd00093">
    <property type="entry name" value="HTH_XRE"/>
    <property type="match status" value="1"/>
</dbReference>
<dbReference type="SMART" id="SM00530">
    <property type="entry name" value="HTH_XRE"/>
    <property type="match status" value="1"/>
</dbReference>
<proteinExistence type="predicted"/>
<dbReference type="PANTHER" id="PTHR35010">
    <property type="entry name" value="BLL4672 PROTEIN-RELATED"/>
    <property type="match status" value="1"/>
</dbReference>
<evidence type="ECO:0000313" key="2">
    <source>
        <dbReference type="EMBL" id="GAA1691015.1"/>
    </source>
</evidence>
<dbReference type="InterPro" id="IPR041413">
    <property type="entry name" value="MLTR_LBD"/>
</dbReference>
<dbReference type="Gene3D" id="3.30.450.180">
    <property type="match status" value="1"/>
</dbReference>
<protein>
    <submittedName>
        <fullName evidence="2">Helix-turn-helix transcriptional regulator</fullName>
    </submittedName>
</protein>
<dbReference type="Pfam" id="PF01381">
    <property type="entry name" value="HTH_3"/>
    <property type="match status" value="1"/>
</dbReference>
<dbReference type="Gene3D" id="1.10.260.40">
    <property type="entry name" value="lambda repressor-like DNA-binding domains"/>
    <property type="match status" value="1"/>
</dbReference>
<evidence type="ECO:0000313" key="3">
    <source>
        <dbReference type="Proteomes" id="UP001500618"/>
    </source>
</evidence>
<dbReference type="Pfam" id="PF17765">
    <property type="entry name" value="MLTR_LBD"/>
    <property type="match status" value="1"/>
</dbReference>
<dbReference type="PANTHER" id="PTHR35010:SF4">
    <property type="entry name" value="BLL5781 PROTEIN"/>
    <property type="match status" value="1"/>
</dbReference>